<evidence type="ECO:0000313" key="1">
    <source>
        <dbReference type="EMBL" id="HDD45308.1"/>
    </source>
</evidence>
<proteinExistence type="predicted"/>
<dbReference type="EMBL" id="DRBS01000394">
    <property type="protein sequence ID" value="HDD45308.1"/>
    <property type="molecule type" value="Genomic_DNA"/>
</dbReference>
<accession>A0A7C0Y6V4</accession>
<dbReference type="AlphaFoldDB" id="A0A7C0Y6V4"/>
<protein>
    <submittedName>
        <fullName evidence="1">Uncharacterized protein</fullName>
    </submittedName>
</protein>
<sequence length="87" mass="10098">MFVSYYFEPLVKNKTRVYIRTKAFRFFSGVGGGWNTDDKLFGPLHHLETVLLYVTAAQAKETEIRQIVKELSNPQEVIKTLKAKYNL</sequence>
<reference evidence="1" key="1">
    <citation type="journal article" date="2020" name="mSystems">
        <title>Genome- and Community-Level Interaction Insights into Carbon Utilization and Element Cycling Functions of Hydrothermarchaeota in Hydrothermal Sediment.</title>
        <authorList>
            <person name="Zhou Z."/>
            <person name="Liu Y."/>
            <person name="Xu W."/>
            <person name="Pan J."/>
            <person name="Luo Z.H."/>
            <person name="Li M."/>
        </authorList>
    </citation>
    <scope>NUCLEOTIDE SEQUENCE [LARGE SCALE GENOMIC DNA]</scope>
    <source>
        <strain evidence="1">HyVt-233</strain>
    </source>
</reference>
<gene>
    <name evidence="1" type="ORF">ENG63_10700</name>
</gene>
<comment type="caution">
    <text evidence="1">The sequence shown here is derived from an EMBL/GenBank/DDBJ whole genome shotgun (WGS) entry which is preliminary data.</text>
</comment>
<organism evidence="1">
    <name type="scientific">Desulfofervidus auxilii</name>
    <dbReference type="NCBI Taxonomy" id="1621989"/>
    <lineage>
        <taxon>Bacteria</taxon>
        <taxon>Pseudomonadati</taxon>
        <taxon>Thermodesulfobacteriota</taxon>
        <taxon>Candidatus Desulfofervidia</taxon>
        <taxon>Candidatus Desulfofervidales</taxon>
        <taxon>Candidatus Desulfofervidaceae</taxon>
        <taxon>Candidatus Desulfofervidus</taxon>
    </lineage>
</organism>
<dbReference type="Proteomes" id="UP000886289">
    <property type="component" value="Unassembled WGS sequence"/>
</dbReference>
<name>A0A7C0Y6V4_DESA2</name>